<dbReference type="Pfam" id="PF01614">
    <property type="entry name" value="IclR_C"/>
    <property type="match status" value="1"/>
</dbReference>
<keyword evidence="2" id="KW-0238">DNA-binding</keyword>
<feature type="domain" description="HTH iclR-type" evidence="4">
    <location>
        <begin position="19"/>
        <end position="81"/>
    </location>
</feature>
<keyword evidence="3" id="KW-0804">Transcription</keyword>
<dbReference type="InterPro" id="IPR014757">
    <property type="entry name" value="Tscrpt_reg_IclR_C"/>
</dbReference>
<dbReference type="InterPro" id="IPR029016">
    <property type="entry name" value="GAF-like_dom_sf"/>
</dbReference>
<proteinExistence type="predicted"/>
<sequence>MQDEEFKTSAEETKDRNFITALARGLDVLRCFRPNETDLTNTDISERTNLPKPTVSRLTHTLCKLEYLVADPRTGTYRLGAGVLQLGYGVLSGMEIGERASEVMRALRDGPNSYITVALAERHRIQAVYIAVQRSREELALTMSVGSRLPLFFSAIGRAILVGMPESDRAAAFEQARQEDPNQHTARQNSYEKARAEYETLGYCTGYGDWRPDVNGIAVPVCSLNGARIYGLNVGGPSFHVKKRQLEGYYAKHLIEAAAALSQRPPA</sequence>
<evidence type="ECO:0000313" key="6">
    <source>
        <dbReference type="EMBL" id="SFT69323.1"/>
    </source>
</evidence>
<dbReference type="Pfam" id="PF09339">
    <property type="entry name" value="HTH_IclR"/>
    <property type="match status" value="1"/>
</dbReference>
<evidence type="ECO:0000256" key="3">
    <source>
        <dbReference type="ARBA" id="ARBA00023163"/>
    </source>
</evidence>
<dbReference type="InterPro" id="IPR036390">
    <property type="entry name" value="WH_DNA-bd_sf"/>
</dbReference>
<dbReference type="InterPro" id="IPR036388">
    <property type="entry name" value="WH-like_DNA-bd_sf"/>
</dbReference>
<evidence type="ECO:0000259" key="5">
    <source>
        <dbReference type="PROSITE" id="PS51078"/>
    </source>
</evidence>
<dbReference type="GO" id="GO:0045892">
    <property type="term" value="P:negative regulation of DNA-templated transcription"/>
    <property type="evidence" value="ECO:0007669"/>
    <property type="project" value="TreeGrafter"/>
</dbReference>
<keyword evidence="1" id="KW-0805">Transcription regulation</keyword>
<dbReference type="Gene3D" id="1.10.10.10">
    <property type="entry name" value="Winged helix-like DNA-binding domain superfamily/Winged helix DNA-binding domain"/>
    <property type="match status" value="1"/>
</dbReference>
<dbReference type="SUPFAM" id="SSF55781">
    <property type="entry name" value="GAF domain-like"/>
    <property type="match status" value="1"/>
</dbReference>
<organism evidence="6 7">
    <name type="scientific">Sedimentitalea nanhaiensis</name>
    <dbReference type="NCBI Taxonomy" id="999627"/>
    <lineage>
        <taxon>Bacteria</taxon>
        <taxon>Pseudomonadati</taxon>
        <taxon>Pseudomonadota</taxon>
        <taxon>Alphaproteobacteria</taxon>
        <taxon>Rhodobacterales</taxon>
        <taxon>Paracoccaceae</taxon>
        <taxon>Sedimentitalea</taxon>
    </lineage>
</organism>
<dbReference type="RefSeq" id="WP_027261035.1">
    <property type="nucleotide sequence ID" value="NZ_FPAW01000005.1"/>
</dbReference>
<reference evidence="6 7" key="1">
    <citation type="submission" date="2016-10" db="EMBL/GenBank/DDBJ databases">
        <authorList>
            <person name="de Groot N.N."/>
        </authorList>
    </citation>
    <scope>NUCLEOTIDE SEQUENCE [LARGE SCALE GENOMIC DNA]</scope>
    <source>
        <strain evidence="6 7">CGMCC 1.10959</strain>
    </source>
</reference>
<evidence type="ECO:0000256" key="1">
    <source>
        <dbReference type="ARBA" id="ARBA00023015"/>
    </source>
</evidence>
<dbReference type="SMART" id="SM00346">
    <property type="entry name" value="HTH_ICLR"/>
    <property type="match status" value="1"/>
</dbReference>
<dbReference type="AlphaFoldDB" id="A0A1I7A331"/>
<dbReference type="GO" id="GO:0003700">
    <property type="term" value="F:DNA-binding transcription factor activity"/>
    <property type="evidence" value="ECO:0007669"/>
    <property type="project" value="TreeGrafter"/>
</dbReference>
<dbReference type="Proteomes" id="UP000182466">
    <property type="component" value="Unassembled WGS sequence"/>
</dbReference>
<dbReference type="PANTHER" id="PTHR30136">
    <property type="entry name" value="HELIX-TURN-HELIX TRANSCRIPTIONAL REGULATOR, ICLR FAMILY"/>
    <property type="match status" value="1"/>
</dbReference>
<dbReference type="EMBL" id="FPAW01000005">
    <property type="protein sequence ID" value="SFT69323.1"/>
    <property type="molecule type" value="Genomic_DNA"/>
</dbReference>
<dbReference type="PANTHER" id="PTHR30136:SF33">
    <property type="entry name" value="TRANSCRIPTIONAL REGULATORY PROTEIN"/>
    <property type="match status" value="1"/>
</dbReference>
<dbReference type="Gene3D" id="3.30.450.40">
    <property type="match status" value="1"/>
</dbReference>
<evidence type="ECO:0000259" key="4">
    <source>
        <dbReference type="PROSITE" id="PS51077"/>
    </source>
</evidence>
<dbReference type="InterPro" id="IPR050707">
    <property type="entry name" value="HTH_MetabolicPath_Reg"/>
</dbReference>
<dbReference type="SUPFAM" id="SSF46785">
    <property type="entry name" value="Winged helix' DNA-binding domain"/>
    <property type="match status" value="1"/>
</dbReference>
<evidence type="ECO:0000256" key="2">
    <source>
        <dbReference type="ARBA" id="ARBA00023125"/>
    </source>
</evidence>
<keyword evidence="7" id="KW-1185">Reference proteome</keyword>
<dbReference type="eggNOG" id="COG1414">
    <property type="taxonomic scope" value="Bacteria"/>
</dbReference>
<evidence type="ECO:0000313" key="7">
    <source>
        <dbReference type="Proteomes" id="UP000182466"/>
    </source>
</evidence>
<feature type="domain" description="IclR-ED" evidence="5">
    <location>
        <begin position="82"/>
        <end position="267"/>
    </location>
</feature>
<protein>
    <submittedName>
        <fullName evidence="6">Transcriptional regulator, IclR family</fullName>
    </submittedName>
</protein>
<dbReference type="PROSITE" id="PS51077">
    <property type="entry name" value="HTH_ICLR"/>
    <property type="match status" value="1"/>
</dbReference>
<dbReference type="OrthoDB" id="9807558at2"/>
<accession>A0A1I7A331</accession>
<name>A0A1I7A331_9RHOB</name>
<dbReference type="PROSITE" id="PS51078">
    <property type="entry name" value="ICLR_ED"/>
    <property type="match status" value="1"/>
</dbReference>
<dbReference type="GO" id="GO:0003677">
    <property type="term" value="F:DNA binding"/>
    <property type="evidence" value="ECO:0007669"/>
    <property type="project" value="UniProtKB-KW"/>
</dbReference>
<dbReference type="STRING" id="999627.SAMN05216236_105158"/>
<dbReference type="InterPro" id="IPR005471">
    <property type="entry name" value="Tscrpt_reg_IclR_N"/>
</dbReference>
<gene>
    <name evidence="6" type="ORF">SAMN05216236_105158</name>
</gene>